<dbReference type="AlphaFoldDB" id="E8ZJ72"/>
<name>E8ZJ72_MYCHL</name>
<evidence type="ECO:0000313" key="1">
    <source>
        <dbReference type="EMBL" id="CBY93193.1"/>
    </source>
</evidence>
<dbReference type="OrthoDB" id="8874923at2"/>
<accession>E8ZJ72</accession>
<sequence>MSYLVKGLAGAAGCSGLAGGGYWASKYWGSKEDSRSTAKSLIIDSGRTLLGVNSDQWADRWSEYVNSGGNGFGIEGYSESSKNKSSVPDAFKNACFNKVNEKVSGTEDPLFQNLSTYCISMTAITQLVTSEGREELSDSNDGDGWNAAWTSYLSNPEGNKWNIPNWNTQTSGSVPQELKTNCTSKKAEKAYGVKDIKFQNVRDWCTKAKTVRH</sequence>
<gene>
    <name evidence="1" type="ORF">HF1_11850</name>
</gene>
<dbReference type="HOGENOM" id="CLU_098620_0_0_14"/>
<dbReference type="KEGG" id="mha:HF1_11850"/>
<protein>
    <submittedName>
        <fullName evidence="1">Uncharacterized protein</fullName>
    </submittedName>
</protein>
<organism evidence="1 2">
    <name type="scientific">Mycoplasma haemofelis (strain Langford 1)</name>
    <name type="common">Haemobartonella felis</name>
    <dbReference type="NCBI Taxonomy" id="941640"/>
    <lineage>
        <taxon>Bacteria</taxon>
        <taxon>Bacillati</taxon>
        <taxon>Mycoplasmatota</taxon>
        <taxon>Mollicutes</taxon>
        <taxon>Mycoplasmataceae</taxon>
        <taxon>Mycoplasma</taxon>
    </lineage>
</organism>
<dbReference type="Proteomes" id="UP000008637">
    <property type="component" value="Chromosome"/>
</dbReference>
<keyword evidence="2" id="KW-1185">Reference proteome</keyword>
<proteinExistence type="predicted"/>
<dbReference type="EMBL" id="FR773153">
    <property type="protein sequence ID" value="CBY93193.1"/>
    <property type="molecule type" value="Genomic_DNA"/>
</dbReference>
<evidence type="ECO:0000313" key="2">
    <source>
        <dbReference type="Proteomes" id="UP000008637"/>
    </source>
</evidence>
<reference evidence="1 2" key="1">
    <citation type="journal article" date="2011" name="J. Bacteriol.">
        <title>Complete genome sequence of Mycoplasma haemofelis, a hemotropic mycoplasma.</title>
        <authorList>
            <person name="Barker E.N."/>
            <person name="Helps C.R."/>
            <person name="Peters I.R."/>
            <person name="Darby A.C."/>
            <person name="Radford A.D."/>
            <person name="Tasker S."/>
        </authorList>
    </citation>
    <scope>NUCLEOTIDE SEQUENCE [LARGE SCALE GENOMIC DNA]</scope>
    <source>
        <strain evidence="1 2">Langford 1</strain>
    </source>
</reference>